<dbReference type="SUPFAM" id="SSF53448">
    <property type="entry name" value="Nucleotide-diphospho-sugar transferases"/>
    <property type="match status" value="1"/>
</dbReference>
<sequence length="143" mass="16043">MSSKIVAVIPAKKNSVRIPGKNKMILCGKPLYIWSVELALRMEIINKVIVSSDDHDLLEACLFYYGNHEKLMVVGRPKELAQSDTPIWEVIEHIGSGGIIKPKDIIVLLQPTSPLRSYNDIEKAIYMFLRTGEGVIPITKVNK</sequence>
<proteinExistence type="predicted"/>
<evidence type="ECO:0008006" key="2">
    <source>
        <dbReference type="Google" id="ProtNLM"/>
    </source>
</evidence>
<dbReference type="Pfam" id="PF02348">
    <property type="entry name" value="CTP_transf_3"/>
    <property type="match status" value="1"/>
</dbReference>
<dbReference type="AlphaFoldDB" id="A0A0F9GZG2"/>
<reference evidence="1" key="1">
    <citation type="journal article" date="2015" name="Nature">
        <title>Complex archaea that bridge the gap between prokaryotes and eukaryotes.</title>
        <authorList>
            <person name="Spang A."/>
            <person name="Saw J.H."/>
            <person name="Jorgensen S.L."/>
            <person name="Zaremba-Niedzwiedzka K."/>
            <person name="Martijn J."/>
            <person name="Lind A.E."/>
            <person name="van Eijk R."/>
            <person name="Schleper C."/>
            <person name="Guy L."/>
            <person name="Ettema T.J."/>
        </authorList>
    </citation>
    <scope>NUCLEOTIDE SEQUENCE</scope>
</reference>
<dbReference type="Gene3D" id="3.90.550.10">
    <property type="entry name" value="Spore Coat Polysaccharide Biosynthesis Protein SpsA, Chain A"/>
    <property type="match status" value="1"/>
</dbReference>
<accession>A0A0F9GZG2</accession>
<dbReference type="GO" id="GO:0008781">
    <property type="term" value="F:N-acylneuraminate cytidylyltransferase activity"/>
    <property type="evidence" value="ECO:0007669"/>
    <property type="project" value="TreeGrafter"/>
</dbReference>
<dbReference type="InterPro" id="IPR029044">
    <property type="entry name" value="Nucleotide-diphossugar_trans"/>
</dbReference>
<dbReference type="InterPro" id="IPR050793">
    <property type="entry name" value="CMP-NeuNAc_synthase"/>
</dbReference>
<protein>
    <recommendedName>
        <fullName evidence="2">Acylneuraminate cytidylyltransferase family protein</fullName>
    </recommendedName>
</protein>
<dbReference type="PANTHER" id="PTHR21485">
    <property type="entry name" value="HAD SUPERFAMILY MEMBERS CMAS AND KDSC"/>
    <property type="match status" value="1"/>
</dbReference>
<name>A0A0F9GZG2_9ZZZZ</name>
<feature type="non-terminal residue" evidence="1">
    <location>
        <position position="143"/>
    </location>
</feature>
<organism evidence="1">
    <name type="scientific">marine sediment metagenome</name>
    <dbReference type="NCBI Taxonomy" id="412755"/>
    <lineage>
        <taxon>unclassified sequences</taxon>
        <taxon>metagenomes</taxon>
        <taxon>ecological metagenomes</taxon>
    </lineage>
</organism>
<gene>
    <name evidence="1" type="ORF">LCGC14_1766530</name>
</gene>
<dbReference type="EMBL" id="LAZR01016506">
    <property type="protein sequence ID" value="KKM04214.1"/>
    <property type="molecule type" value="Genomic_DNA"/>
</dbReference>
<evidence type="ECO:0000313" key="1">
    <source>
        <dbReference type="EMBL" id="KKM04214.1"/>
    </source>
</evidence>
<comment type="caution">
    <text evidence="1">The sequence shown here is derived from an EMBL/GenBank/DDBJ whole genome shotgun (WGS) entry which is preliminary data.</text>
</comment>
<dbReference type="PANTHER" id="PTHR21485:SF6">
    <property type="entry name" value="N-ACYLNEURAMINATE CYTIDYLYLTRANSFERASE-RELATED"/>
    <property type="match status" value="1"/>
</dbReference>
<dbReference type="InterPro" id="IPR003329">
    <property type="entry name" value="Cytidylyl_trans"/>
</dbReference>